<keyword evidence="3" id="KW-1185">Reference proteome</keyword>
<organism evidence="2 3">
    <name type="scientific">Desulfoprunum benzoelyticum</name>
    <dbReference type="NCBI Taxonomy" id="1506996"/>
    <lineage>
        <taxon>Bacteria</taxon>
        <taxon>Pseudomonadati</taxon>
        <taxon>Thermodesulfobacteriota</taxon>
        <taxon>Desulfobulbia</taxon>
        <taxon>Desulfobulbales</taxon>
        <taxon>Desulfobulbaceae</taxon>
        <taxon>Desulfoprunum</taxon>
    </lineage>
</organism>
<evidence type="ECO:0000313" key="2">
    <source>
        <dbReference type="EMBL" id="MBB5348215.1"/>
    </source>
</evidence>
<protein>
    <submittedName>
        <fullName evidence="2">Uncharacterized protein</fullName>
    </submittedName>
</protein>
<dbReference type="RefSeq" id="WP_183350739.1">
    <property type="nucleotide sequence ID" value="NZ_JACHEO010000010.1"/>
</dbReference>
<accession>A0A840URE2</accession>
<feature type="compositionally biased region" description="Basic and acidic residues" evidence="1">
    <location>
        <begin position="90"/>
        <end position="99"/>
    </location>
</feature>
<name>A0A840URE2_9BACT</name>
<sequence length="99" mass="10792">MEPIEFFTTAVLTICGIHLASVAGTRLQSWWMKTTGRKKPAVTTGRQRSDWYAFFHCADLVGKEPAPKHGAPGVGSTTGVVGKRVAPVARRPDTRLRLS</sequence>
<dbReference type="Proteomes" id="UP000539642">
    <property type="component" value="Unassembled WGS sequence"/>
</dbReference>
<evidence type="ECO:0000313" key="3">
    <source>
        <dbReference type="Proteomes" id="UP000539642"/>
    </source>
</evidence>
<dbReference type="EMBL" id="JACHEO010000010">
    <property type="protein sequence ID" value="MBB5348215.1"/>
    <property type="molecule type" value="Genomic_DNA"/>
</dbReference>
<comment type="caution">
    <text evidence="2">The sequence shown here is derived from an EMBL/GenBank/DDBJ whole genome shotgun (WGS) entry which is preliminary data.</text>
</comment>
<dbReference type="AlphaFoldDB" id="A0A840URE2"/>
<proteinExistence type="predicted"/>
<feature type="region of interest" description="Disordered" evidence="1">
    <location>
        <begin position="66"/>
        <end position="99"/>
    </location>
</feature>
<gene>
    <name evidence="2" type="ORF">HNQ81_001946</name>
</gene>
<evidence type="ECO:0000256" key="1">
    <source>
        <dbReference type="SAM" id="MobiDB-lite"/>
    </source>
</evidence>
<reference evidence="2 3" key="1">
    <citation type="submission" date="2020-08" db="EMBL/GenBank/DDBJ databases">
        <title>Genomic Encyclopedia of Type Strains, Phase IV (KMG-IV): sequencing the most valuable type-strain genomes for metagenomic binning, comparative biology and taxonomic classification.</title>
        <authorList>
            <person name="Goeker M."/>
        </authorList>
    </citation>
    <scope>NUCLEOTIDE SEQUENCE [LARGE SCALE GENOMIC DNA]</scope>
    <source>
        <strain evidence="2 3">DSM 28570</strain>
    </source>
</reference>